<dbReference type="AlphaFoldDB" id="A0A7K1GPR3"/>
<reference evidence="2 3" key="1">
    <citation type="journal article" date="2006" name="Int. J. Syst. Evol. Microbiol.">
        <title>Myroides pelagicus sp. nov., isolated from seawater in Thailand.</title>
        <authorList>
            <person name="Yoon J."/>
            <person name="Maneerat S."/>
            <person name="Kawai F."/>
            <person name="Yokota A."/>
        </authorList>
    </citation>
    <scope>NUCLEOTIDE SEQUENCE [LARGE SCALE GENOMIC DNA]</scope>
    <source>
        <strain evidence="2 3">SM1T</strain>
    </source>
</reference>
<evidence type="ECO:0000313" key="2">
    <source>
        <dbReference type="EMBL" id="MTH30895.1"/>
    </source>
</evidence>
<dbReference type="OrthoDB" id="1114455at2"/>
<dbReference type="NCBIfam" id="TIGR03519">
    <property type="entry name" value="T9SS_PorP_fam"/>
    <property type="match status" value="1"/>
</dbReference>
<name>A0A7K1GPR3_9FLAO</name>
<dbReference type="Pfam" id="PF11751">
    <property type="entry name" value="PorP_SprF"/>
    <property type="match status" value="1"/>
</dbReference>
<dbReference type="RefSeq" id="WP_155036867.1">
    <property type="nucleotide sequence ID" value="NZ_JBHTIG010000009.1"/>
</dbReference>
<comment type="caution">
    <text evidence="2">The sequence shown here is derived from an EMBL/GenBank/DDBJ whole genome shotgun (WGS) entry which is preliminary data.</text>
</comment>
<sequence>MKRYNSLKKWSVCALIGLGVSFGVYAQQDPQYTQYMYNHANINPAYSGSLQTLSIYGQYRTQWVGLEGSPKTANFSVTSPIGETGLGVGVHFKNDQLGAMIDNTFSIDVSYSVYLNHDYQLAFGIKGSGNLLDVDYSRLHVFNTTDPVTQKNIDNSFTPNIGTGVFLYSDKAYVGFSIPNLLTTTRYDDNVVSTMKQKMHYYLTAGYVFDIHESVKLKPALLVKAVQGAPLQADVSLNTLVKEKLTLGVAYRWDASLSALAGFQVAKGLFVGYAYDMDTTELARYNNGSHEVFLKFDLFNKLKRTHTPRFF</sequence>
<evidence type="ECO:0000256" key="1">
    <source>
        <dbReference type="SAM" id="SignalP"/>
    </source>
</evidence>
<organism evidence="2 3">
    <name type="scientific">Myroides pelagicus</name>
    <dbReference type="NCBI Taxonomy" id="270914"/>
    <lineage>
        <taxon>Bacteria</taxon>
        <taxon>Pseudomonadati</taxon>
        <taxon>Bacteroidota</taxon>
        <taxon>Flavobacteriia</taxon>
        <taxon>Flavobacteriales</taxon>
        <taxon>Flavobacteriaceae</taxon>
        <taxon>Myroides</taxon>
    </lineage>
</organism>
<accession>A0A7K1GPR3</accession>
<evidence type="ECO:0000313" key="3">
    <source>
        <dbReference type="Proteomes" id="UP000488936"/>
    </source>
</evidence>
<proteinExistence type="predicted"/>
<dbReference type="EMBL" id="WMJY01000047">
    <property type="protein sequence ID" value="MTH30895.1"/>
    <property type="molecule type" value="Genomic_DNA"/>
</dbReference>
<feature type="signal peptide" evidence="1">
    <location>
        <begin position="1"/>
        <end position="26"/>
    </location>
</feature>
<keyword evidence="3" id="KW-1185">Reference proteome</keyword>
<dbReference type="Proteomes" id="UP000488936">
    <property type="component" value="Unassembled WGS sequence"/>
</dbReference>
<gene>
    <name evidence="2" type="ORF">GJV77_13505</name>
</gene>
<protein>
    <submittedName>
        <fullName evidence="2">Type IX secretion system membrane protein PorP/SprF</fullName>
    </submittedName>
</protein>
<keyword evidence="1" id="KW-0732">Signal</keyword>
<dbReference type="InterPro" id="IPR019861">
    <property type="entry name" value="PorP/SprF_Bacteroidetes"/>
</dbReference>
<feature type="chain" id="PRO_5029544707" evidence="1">
    <location>
        <begin position="27"/>
        <end position="311"/>
    </location>
</feature>